<dbReference type="AlphaFoldDB" id="A0A7X0Y6N7"/>
<comment type="caution">
    <text evidence="6">The sequence shown here is derived from an EMBL/GenBank/DDBJ whole genome shotgun (WGS) entry which is preliminary data.</text>
</comment>
<evidence type="ECO:0000256" key="4">
    <source>
        <dbReference type="ARBA" id="ARBA00023239"/>
    </source>
</evidence>
<dbReference type="CDD" id="cd00452">
    <property type="entry name" value="KDPG_aldolase"/>
    <property type="match status" value="1"/>
</dbReference>
<evidence type="ECO:0000256" key="5">
    <source>
        <dbReference type="ARBA" id="ARBA00023277"/>
    </source>
</evidence>
<sequence>MLDVQERLVREKIVVVVRTDSFEEAKQISETMIEVGIKMIEITMTVPEAPTLIDMLKNKYQADVLVGAGTIITKEEATDCFNHQADFLVSPYLIEEVAEVGQTLGIAVFSGAMSMKEVAATQKYQSSLVKIFPANIVGAPFLKAVKSVIPTVQLMPTGGVNEKNILDWFQAGADCVGIGSDLVRIYRKDGVTGLKAYGQQLQEILASATHE</sequence>
<comment type="pathway">
    <text evidence="1">Carbohydrate acid metabolism.</text>
</comment>
<comment type="similarity">
    <text evidence="2">Belongs to the KHG/KDPG aldolase family.</text>
</comment>
<dbReference type="PANTHER" id="PTHR30246">
    <property type="entry name" value="2-KETO-3-DEOXY-6-PHOSPHOGLUCONATE ALDOLASE"/>
    <property type="match status" value="1"/>
</dbReference>
<name>A0A7X0Y6N7_9LIST</name>
<reference evidence="6 7" key="1">
    <citation type="submission" date="2020-03" db="EMBL/GenBank/DDBJ databases">
        <title>Soil Listeria distribution.</title>
        <authorList>
            <person name="Liao J."/>
            <person name="Wiedmann M."/>
        </authorList>
    </citation>
    <scope>NUCLEOTIDE SEQUENCE [LARGE SCALE GENOMIC DNA]</scope>
    <source>
        <strain evidence="6 7">FSL L7-0741</strain>
    </source>
</reference>
<dbReference type="SUPFAM" id="SSF51569">
    <property type="entry name" value="Aldolase"/>
    <property type="match status" value="1"/>
</dbReference>
<dbReference type="InterPro" id="IPR000887">
    <property type="entry name" value="Aldlse_KDPG_KHG"/>
</dbReference>
<dbReference type="Gene3D" id="3.20.20.70">
    <property type="entry name" value="Aldolase class I"/>
    <property type="match status" value="1"/>
</dbReference>
<dbReference type="GO" id="GO:0016829">
    <property type="term" value="F:lyase activity"/>
    <property type="evidence" value="ECO:0007669"/>
    <property type="project" value="UniProtKB-KW"/>
</dbReference>
<dbReference type="Proteomes" id="UP000535908">
    <property type="component" value="Unassembled WGS sequence"/>
</dbReference>
<evidence type="ECO:0000256" key="3">
    <source>
        <dbReference type="ARBA" id="ARBA00011233"/>
    </source>
</evidence>
<dbReference type="Pfam" id="PF01081">
    <property type="entry name" value="Aldolase"/>
    <property type="match status" value="1"/>
</dbReference>
<gene>
    <name evidence="6" type="ORF">HCA69_13525</name>
</gene>
<keyword evidence="4" id="KW-0456">Lyase</keyword>
<protein>
    <submittedName>
        <fullName evidence="6">Bifunctional 4-hydroxy-2-oxoglutarate aldolase/2-dehydro-3-deoxy-phosphogluconate aldolase</fullName>
    </submittedName>
</protein>
<evidence type="ECO:0000256" key="1">
    <source>
        <dbReference type="ARBA" id="ARBA00004761"/>
    </source>
</evidence>
<evidence type="ECO:0000313" key="7">
    <source>
        <dbReference type="Proteomes" id="UP000535908"/>
    </source>
</evidence>
<organism evidence="6 7">
    <name type="scientific">Listeria grandensis</name>
    <dbReference type="NCBI Taxonomy" id="1494963"/>
    <lineage>
        <taxon>Bacteria</taxon>
        <taxon>Bacillati</taxon>
        <taxon>Bacillota</taxon>
        <taxon>Bacilli</taxon>
        <taxon>Bacillales</taxon>
        <taxon>Listeriaceae</taxon>
        <taxon>Listeria</taxon>
    </lineage>
</organism>
<dbReference type="PANTHER" id="PTHR30246:SF1">
    <property type="entry name" value="2-DEHYDRO-3-DEOXY-6-PHOSPHOGALACTONATE ALDOLASE-RELATED"/>
    <property type="match status" value="1"/>
</dbReference>
<accession>A0A7X0Y6N7</accession>
<dbReference type="RefSeq" id="WP_036064068.1">
    <property type="nucleotide sequence ID" value="NZ_JAARWN010000016.1"/>
</dbReference>
<proteinExistence type="inferred from homology"/>
<keyword evidence="5" id="KW-0119">Carbohydrate metabolism</keyword>
<evidence type="ECO:0000313" key="6">
    <source>
        <dbReference type="EMBL" id="MBC1937397.1"/>
    </source>
</evidence>
<comment type="subunit">
    <text evidence="3">Homotrimer.</text>
</comment>
<dbReference type="EMBL" id="JAARWN010000016">
    <property type="protein sequence ID" value="MBC1937397.1"/>
    <property type="molecule type" value="Genomic_DNA"/>
</dbReference>
<evidence type="ECO:0000256" key="2">
    <source>
        <dbReference type="ARBA" id="ARBA00006906"/>
    </source>
</evidence>
<dbReference type="InterPro" id="IPR013785">
    <property type="entry name" value="Aldolase_TIM"/>
</dbReference>